<feature type="signal peptide" evidence="1">
    <location>
        <begin position="1"/>
        <end position="29"/>
    </location>
</feature>
<accession>A0A318H1S2</accession>
<dbReference type="PANTHER" id="PTHR36302:SF1">
    <property type="entry name" value="COPPER CHAPERONE PCU(A)C"/>
    <property type="match status" value="1"/>
</dbReference>
<evidence type="ECO:0000313" key="3">
    <source>
        <dbReference type="Proteomes" id="UP000247811"/>
    </source>
</evidence>
<evidence type="ECO:0000256" key="1">
    <source>
        <dbReference type="SAM" id="SignalP"/>
    </source>
</evidence>
<gene>
    <name evidence="2" type="ORF">C7444_10579</name>
</gene>
<protein>
    <recommendedName>
        <fullName evidence="4">Copper(I)-binding protein</fullName>
    </recommendedName>
</protein>
<dbReference type="RefSeq" id="WP_110400136.1">
    <property type="nucleotide sequence ID" value="NZ_QJJS01000005.1"/>
</dbReference>
<dbReference type="EMBL" id="QJJS01000005">
    <property type="protein sequence ID" value="PXW96982.1"/>
    <property type="molecule type" value="Genomic_DNA"/>
</dbReference>
<dbReference type="OrthoDB" id="9796962at2"/>
<dbReference type="InterPro" id="IPR036182">
    <property type="entry name" value="PCuAC_sf"/>
</dbReference>
<evidence type="ECO:0008006" key="4">
    <source>
        <dbReference type="Google" id="ProtNLM"/>
    </source>
</evidence>
<dbReference type="Pfam" id="PF04314">
    <property type="entry name" value="PCuAC"/>
    <property type="match status" value="1"/>
</dbReference>
<sequence length="154" mass="16137">MNFPGPKSILARYGLAALLAVGAASAVHAQVRVDRAWVRATVPNQSATGTFMRLTAQKDVVLTGAHSPAAGIAEVHLMSMDNGIMRMRAAERVPLKAGQTIELKSGGLHIMMMDLKKQIKTGDSVPLTLSFAAADGTLSRVEASATAGFAPPTR</sequence>
<dbReference type="PANTHER" id="PTHR36302">
    <property type="entry name" value="BLR7088 PROTEIN"/>
    <property type="match status" value="1"/>
</dbReference>
<comment type="caution">
    <text evidence="2">The sequence shown here is derived from an EMBL/GenBank/DDBJ whole genome shotgun (WGS) entry which is preliminary data.</text>
</comment>
<reference evidence="2 3" key="1">
    <citation type="submission" date="2018-05" db="EMBL/GenBank/DDBJ databases">
        <title>Genomic Encyclopedia of Type Strains, Phase IV (KMG-IV): sequencing the most valuable type-strain genomes for metagenomic binning, comparative biology and taxonomic classification.</title>
        <authorList>
            <person name="Goeker M."/>
        </authorList>
    </citation>
    <scope>NUCLEOTIDE SEQUENCE [LARGE SCALE GENOMIC DNA]</scope>
    <source>
        <strain evidence="2 3">DSM 566</strain>
    </source>
</reference>
<feature type="chain" id="PRO_5016234110" description="Copper(I)-binding protein" evidence="1">
    <location>
        <begin position="30"/>
        <end position="154"/>
    </location>
</feature>
<evidence type="ECO:0000313" key="2">
    <source>
        <dbReference type="EMBL" id="PXW96982.1"/>
    </source>
</evidence>
<organism evidence="2 3">
    <name type="scientific">Sphaerotilus hippei</name>
    <dbReference type="NCBI Taxonomy" id="744406"/>
    <lineage>
        <taxon>Bacteria</taxon>
        <taxon>Pseudomonadati</taxon>
        <taxon>Pseudomonadota</taxon>
        <taxon>Betaproteobacteria</taxon>
        <taxon>Burkholderiales</taxon>
        <taxon>Sphaerotilaceae</taxon>
        <taxon>Sphaerotilus</taxon>
    </lineage>
</organism>
<dbReference type="InterPro" id="IPR007410">
    <property type="entry name" value="LpqE-like"/>
</dbReference>
<name>A0A318H1S2_9BURK</name>
<dbReference type="Proteomes" id="UP000247811">
    <property type="component" value="Unassembled WGS sequence"/>
</dbReference>
<dbReference type="SUPFAM" id="SSF110087">
    <property type="entry name" value="DR1885-like metal-binding protein"/>
    <property type="match status" value="1"/>
</dbReference>
<keyword evidence="1" id="KW-0732">Signal</keyword>
<proteinExistence type="predicted"/>
<dbReference type="InterPro" id="IPR058248">
    <property type="entry name" value="Lxx211020-like"/>
</dbReference>
<dbReference type="AlphaFoldDB" id="A0A318H1S2"/>
<dbReference type="Gene3D" id="2.60.40.1890">
    <property type="entry name" value="PCu(A)C copper chaperone"/>
    <property type="match status" value="1"/>
</dbReference>
<keyword evidence="3" id="KW-1185">Reference proteome</keyword>